<keyword evidence="8" id="KW-1185">Reference proteome</keyword>
<dbReference type="GO" id="GO:0008483">
    <property type="term" value="F:transaminase activity"/>
    <property type="evidence" value="ECO:0007669"/>
    <property type="project" value="UniProtKB-KW"/>
</dbReference>
<dbReference type="Proteomes" id="UP000193986">
    <property type="component" value="Unassembled WGS sequence"/>
</dbReference>
<organism evidence="7 8">
    <name type="scientific">Naematelia encephala</name>
    <dbReference type="NCBI Taxonomy" id="71784"/>
    <lineage>
        <taxon>Eukaryota</taxon>
        <taxon>Fungi</taxon>
        <taxon>Dikarya</taxon>
        <taxon>Basidiomycota</taxon>
        <taxon>Agaricomycotina</taxon>
        <taxon>Tremellomycetes</taxon>
        <taxon>Tremellales</taxon>
        <taxon>Naemateliaceae</taxon>
        <taxon>Naematelia</taxon>
    </lineage>
</organism>
<sequence length="557" mass="61349">MSPAPALPESLDLEHHLTKRVRAATPSAMKALGKLLQEKKNLLSLAGGMPHPSLFPMQHATFTLPTFQSLDGDVTAWRTGKAPTEILHLKKTGPGTEEDEEGILDLNQVLQYGLSNGFSTLVDGLAELNELIHGKSIADASLYISCGNTDGVSKTWKLLVEPDVDTVLCEEYTFGSSLNSGRSIGAKFAPIKTDDNGMIPEDLEAVLSGWNESTQGRKPHLVYTIPCGQNPSGTVMPPERYDAIYKICQKHDVIIMEDDPYFPLQYKAYEPDLTRRAEVLATARKAMPAPPSTPAEDDAKKVAQVFNDYAGVRSYLSRDVDGRVVRIDTFSKVYGPGIRMGWVSCNSLFAERLMRIGETSTQVPNNLAQAVLASYLSPEHWGVSGFIRWMWAVRLEYQTKRDIFLDCFNKYCPPELVSTKPCGGGMFQWINVSISHHPRFRRTPLSQPVGDLTLNTSAESGDIPGLVKKSNGNANGNGVSGPTTSNTGELMDELWQFLVEESNVLLMPAKIFMVEKAGEDRTERLNFFRATFAGDVESIEKSLKSFGEGVSKWFAKG</sequence>
<dbReference type="CDD" id="cd00609">
    <property type="entry name" value="AAT_like"/>
    <property type="match status" value="1"/>
</dbReference>
<dbReference type="Pfam" id="PF00155">
    <property type="entry name" value="Aminotran_1_2"/>
    <property type="match status" value="1"/>
</dbReference>
<dbReference type="GO" id="GO:0030170">
    <property type="term" value="F:pyridoxal phosphate binding"/>
    <property type="evidence" value="ECO:0007669"/>
    <property type="project" value="InterPro"/>
</dbReference>
<dbReference type="AlphaFoldDB" id="A0A1Y2ARX8"/>
<keyword evidence="4 7" id="KW-0808">Transferase</keyword>
<evidence type="ECO:0000256" key="5">
    <source>
        <dbReference type="ARBA" id="ARBA00022898"/>
    </source>
</evidence>
<comment type="cofactor">
    <cofactor evidence="1">
        <name>pyridoxal 5'-phosphate</name>
        <dbReference type="ChEBI" id="CHEBI:597326"/>
    </cofactor>
</comment>
<comment type="caution">
    <text evidence="7">The sequence shown here is derived from an EMBL/GenBank/DDBJ whole genome shotgun (WGS) entry which is preliminary data.</text>
</comment>
<dbReference type="InterPro" id="IPR015424">
    <property type="entry name" value="PyrdxlP-dep_Trfase"/>
</dbReference>
<evidence type="ECO:0000313" key="8">
    <source>
        <dbReference type="Proteomes" id="UP000193986"/>
    </source>
</evidence>
<dbReference type="STRING" id="71784.A0A1Y2ARX8"/>
<dbReference type="GO" id="GO:1901605">
    <property type="term" value="P:alpha-amino acid metabolic process"/>
    <property type="evidence" value="ECO:0007669"/>
    <property type="project" value="TreeGrafter"/>
</dbReference>
<evidence type="ECO:0000259" key="6">
    <source>
        <dbReference type="Pfam" id="PF00155"/>
    </source>
</evidence>
<dbReference type="PANTHER" id="PTHR42790:SF19">
    <property type="entry name" value="KYNURENINE_ALPHA-AMINOADIPATE AMINOTRANSFERASE, MITOCHONDRIAL"/>
    <property type="match status" value="1"/>
</dbReference>
<name>A0A1Y2ARX8_9TREE</name>
<evidence type="ECO:0000256" key="3">
    <source>
        <dbReference type="ARBA" id="ARBA00022576"/>
    </source>
</evidence>
<dbReference type="EMBL" id="MCFC01000058">
    <property type="protein sequence ID" value="ORY25323.1"/>
    <property type="molecule type" value="Genomic_DNA"/>
</dbReference>
<evidence type="ECO:0000256" key="4">
    <source>
        <dbReference type="ARBA" id="ARBA00022679"/>
    </source>
</evidence>
<dbReference type="InterPro" id="IPR050859">
    <property type="entry name" value="Class-I_PLP-dep_aminotransf"/>
</dbReference>
<dbReference type="InterPro" id="IPR015421">
    <property type="entry name" value="PyrdxlP-dep_Trfase_major"/>
</dbReference>
<dbReference type="SUPFAM" id="SSF53383">
    <property type="entry name" value="PLP-dependent transferases"/>
    <property type="match status" value="1"/>
</dbReference>
<gene>
    <name evidence="7" type="ORF">BCR39DRAFT_544301</name>
</gene>
<protein>
    <submittedName>
        <fullName evidence="7">Pyridoxal phosphate-dependent transferase</fullName>
    </submittedName>
</protein>
<evidence type="ECO:0000313" key="7">
    <source>
        <dbReference type="EMBL" id="ORY25323.1"/>
    </source>
</evidence>
<proteinExistence type="inferred from homology"/>
<evidence type="ECO:0000256" key="1">
    <source>
        <dbReference type="ARBA" id="ARBA00001933"/>
    </source>
</evidence>
<evidence type="ECO:0000256" key="2">
    <source>
        <dbReference type="ARBA" id="ARBA00007441"/>
    </source>
</evidence>
<dbReference type="OrthoDB" id="691673at2759"/>
<reference evidence="7 8" key="1">
    <citation type="submission" date="2016-07" db="EMBL/GenBank/DDBJ databases">
        <title>Pervasive Adenine N6-methylation of Active Genes in Fungi.</title>
        <authorList>
            <consortium name="DOE Joint Genome Institute"/>
            <person name="Mondo S.J."/>
            <person name="Dannebaum R.O."/>
            <person name="Kuo R.C."/>
            <person name="Labutti K."/>
            <person name="Haridas S."/>
            <person name="Kuo A."/>
            <person name="Salamov A."/>
            <person name="Ahrendt S.R."/>
            <person name="Lipzen A."/>
            <person name="Sullivan W."/>
            <person name="Andreopoulos W.B."/>
            <person name="Clum A."/>
            <person name="Lindquist E."/>
            <person name="Daum C."/>
            <person name="Ramamoorthy G.K."/>
            <person name="Gryganskyi A."/>
            <person name="Culley D."/>
            <person name="Magnuson J.K."/>
            <person name="James T.Y."/>
            <person name="O'Malley M.A."/>
            <person name="Stajich J.E."/>
            <person name="Spatafora J.W."/>
            <person name="Visel A."/>
            <person name="Grigoriev I.V."/>
        </authorList>
    </citation>
    <scope>NUCLEOTIDE SEQUENCE [LARGE SCALE GENOMIC DNA]</scope>
    <source>
        <strain evidence="7 8">68-887.2</strain>
    </source>
</reference>
<dbReference type="Gene3D" id="3.40.640.10">
    <property type="entry name" value="Type I PLP-dependent aspartate aminotransferase-like (Major domain)"/>
    <property type="match status" value="1"/>
</dbReference>
<dbReference type="PANTHER" id="PTHR42790">
    <property type="entry name" value="AMINOTRANSFERASE"/>
    <property type="match status" value="1"/>
</dbReference>
<accession>A0A1Y2ARX8</accession>
<keyword evidence="5" id="KW-0663">Pyridoxal phosphate</keyword>
<dbReference type="InParanoid" id="A0A1Y2ARX8"/>
<keyword evidence="3" id="KW-0032">Aminotransferase</keyword>
<comment type="similarity">
    <text evidence="2">Belongs to the class-I pyridoxal-phosphate-dependent aminotransferase family.</text>
</comment>
<dbReference type="InterPro" id="IPR004839">
    <property type="entry name" value="Aminotransferase_I/II_large"/>
</dbReference>
<feature type="domain" description="Aminotransferase class I/classII large" evidence="6">
    <location>
        <begin position="103"/>
        <end position="543"/>
    </location>
</feature>